<keyword evidence="1" id="KW-0812">Transmembrane</keyword>
<dbReference type="EMBL" id="DTFV01000122">
    <property type="protein sequence ID" value="HGI31325.1"/>
    <property type="molecule type" value="Genomic_DNA"/>
</dbReference>
<evidence type="ECO:0000313" key="2">
    <source>
        <dbReference type="EMBL" id="HGI31325.1"/>
    </source>
</evidence>
<dbReference type="PROSITE" id="PS51257">
    <property type="entry name" value="PROKAR_LIPOPROTEIN"/>
    <property type="match status" value="1"/>
</dbReference>
<comment type="caution">
    <text evidence="2">The sequence shown here is derived from an EMBL/GenBank/DDBJ whole genome shotgun (WGS) entry which is preliminary data.</text>
</comment>
<feature type="transmembrane region" description="Helical" evidence="1">
    <location>
        <begin position="47"/>
        <end position="69"/>
    </location>
</feature>
<organism evidence="2">
    <name type="scientific">Candidatus Caldatribacterium californiense</name>
    <dbReference type="NCBI Taxonomy" id="1454726"/>
    <lineage>
        <taxon>Bacteria</taxon>
        <taxon>Pseudomonadati</taxon>
        <taxon>Atribacterota</taxon>
        <taxon>Atribacteria</taxon>
        <taxon>Atribacterales</taxon>
        <taxon>Candidatus Caldatribacteriaceae</taxon>
        <taxon>Candidatus Caldatribacterium</taxon>
    </lineage>
</organism>
<accession>A0A7V3YHW9</accession>
<dbReference type="AlphaFoldDB" id="A0A7V3YHW9"/>
<keyword evidence="1" id="KW-1133">Transmembrane helix</keyword>
<name>A0A7V3YHW9_9BACT</name>
<gene>
    <name evidence="2" type="ORF">ENV30_08500</name>
</gene>
<evidence type="ECO:0000256" key="1">
    <source>
        <dbReference type="SAM" id="Phobius"/>
    </source>
</evidence>
<keyword evidence="1" id="KW-0472">Membrane</keyword>
<sequence>MGAAKNRVALLLFGHACIVLGCLLITWGVYLLPFSRPVLSHILTRPLFWGLFSLMGGVCANFHGFCRCVRGEWRQQR</sequence>
<proteinExistence type="predicted"/>
<reference evidence="2" key="1">
    <citation type="journal article" date="2020" name="mSystems">
        <title>Genome- and Community-Level Interaction Insights into Carbon Utilization and Element Cycling Functions of Hydrothermarchaeota in Hydrothermal Sediment.</title>
        <authorList>
            <person name="Zhou Z."/>
            <person name="Liu Y."/>
            <person name="Xu W."/>
            <person name="Pan J."/>
            <person name="Luo Z.H."/>
            <person name="Li M."/>
        </authorList>
    </citation>
    <scope>NUCLEOTIDE SEQUENCE [LARGE SCALE GENOMIC DNA]</scope>
    <source>
        <strain evidence="2">SpSt-747</strain>
    </source>
</reference>
<protein>
    <submittedName>
        <fullName evidence="2">Uncharacterized protein</fullName>
    </submittedName>
</protein>
<feature type="transmembrane region" description="Helical" evidence="1">
    <location>
        <begin position="12"/>
        <end position="35"/>
    </location>
</feature>